<feature type="transmembrane region" description="Helical" evidence="1">
    <location>
        <begin position="7"/>
        <end position="30"/>
    </location>
</feature>
<dbReference type="EMBL" id="LR796551">
    <property type="protein sequence ID" value="CAB4150928.1"/>
    <property type="molecule type" value="Genomic_DNA"/>
</dbReference>
<evidence type="ECO:0000313" key="3">
    <source>
        <dbReference type="EMBL" id="CAB4150928.1"/>
    </source>
</evidence>
<keyword evidence="1" id="KW-0472">Membrane</keyword>
<evidence type="ECO:0000313" key="2">
    <source>
        <dbReference type="EMBL" id="CAB4145990.1"/>
    </source>
</evidence>
<protein>
    <submittedName>
        <fullName evidence="3">Uncharacterized protein</fullName>
    </submittedName>
</protein>
<evidence type="ECO:0000313" key="8">
    <source>
        <dbReference type="EMBL" id="CAB4192822.1"/>
    </source>
</evidence>
<dbReference type="EMBL" id="LR797080">
    <property type="protein sequence ID" value="CAB4185663.1"/>
    <property type="molecule type" value="Genomic_DNA"/>
</dbReference>
<evidence type="ECO:0000313" key="5">
    <source>
        <dbReference type="EMBL" id="CAB4179610.1"/>
    </source>
</evidence>
<dbReference type="EMBL" id="LR797455">
    <property type="protein sequence ID" value="CAB4217222.1"/>
    <property type="molecule type" value="Genomic_DNA"/>
</dbReference>
<dbReference type="EMBL" id="LR796983">
    <property type="protein sequence ID" value="CAB4179610.1"/>
    <property type="molecule type" value="Genomic_DNA"/>
</dbReference>
<organism evidence="3">
    <name type="scientific">uncultured Caudovirales phage</name>
    <dbReference type="NCBI Taxonomy" id="2100421"/>
    <lineage>
        <taxon>Viruses</taxon>
        <taxon>Duplodnaviria</taxon>
        <taxon>Heunggongvirae</taxon>
        <taxon>Uroviricota</taxon>
        <taxon>Caudoviricetes</taxon>
        <taxon>Peduoviridae</taxon>
        <taxon>Maltschvirus</taxon>
        <taxon>Maltschvirus maltsch</taxon>
    </lineage>
</organism>
<evidence type="ECO:0000313" key="9">
    <source>
        <dbReference type="EMBL" id="CAB4217222.1"/>
    </source>
</evidence>
<dbReference type="EMBL" id="LR796457">
    <property type="protein sequence ID" value="CAB4145990.1"/>
    <property type="molecule type" value="Genomic_DNA"/>
</dbReference>
<keyword evidence="1" id="KW-0812">Transmembrane</keyword>
<evidence type="ECO:0000313" key="10">
    <source>
        <dbReference type="EMBL" id="CAB5231037.1"/>
    </source>
</evidence>
<proteinExistence type="predicted"/>
<evidence type="ECO:0000256" key="1">
    <source>
        <dbReference type="SAM" id="Phobius"/>
    </source>
</evidence>
<dbReference type="EMBL" id="LR796915">
    <property type="protein sequence ID" value="CAB4174979.1"/>
    <property type="molecule type" value="Genomic_DNA"/>
</dbReference>
<name>A0A6J5MWA8_9CAUD</name>
<dbReference type="EMBL" id="LR798431">
    <property type="protein sequence ID" value="CAB5231037.1"/>
    <property type="molecule type" value="Genomic_DNA"/>
</dbReference>
<evidence type="ECO:0000313" key="4">
    <source>
        <dbReference type="EMBL" id="CAB4174979.1"/>
    </source>
</evidence>
<dbReference type="EMBL" id="LR797188">
    <property type="protein sequence ID" value="CAB4192822.1"/>
    <property type="molecule type" value="Genomic_DNA"/>
</dbReference>
<sequence length="41" mass="4567">MSRLKLIGAVAILTFTVGLIYNAYILSTLFDDLSHTFSMDD</sequence>
<reference evidence="3" key="1">
    <citation type="submission" date="2020-04" db="EMBL/GenBank/DDBJ databases">
        <authorList>
            <person name="Chiriac C."/>
            <person name="Salcher M."/>
            <person name="Ghai R."/>
            <person name="Kavagutti S V."/>
        </authorList>
    </citation>
    <scope>NUCLEOTIDE SEQUENCE</scope>
</reference>
<accession>A0A6J5MWA8</accession>
<gene>
    <name evidence="5" type="ORF">UFOVP1032_16</name>
    <name evidence="6" type="ORF">UFOVP1125_84</name>
    <name evidence="7" type="ORF">UFOVP1173_30</name>
    <name evidence="8" type="ORF">UFOVP1241_100</name>
    <name evidence="9" type="ORF">UFOVP1491_16</name>
    <name evidence="10" type="ORF">UFOVP1579_16</name>
    <name evidence="2" type="ORF">UFOVP485_105</name>
    <name evidence="3" type="ORF">UFOVP575_57</name>
    <name evidence="4" type="ORF">UFOVP963_103</name>
</gene>
<evidence type="ECO:0000313" key="7">
    <source>
        <dbReference type="EMBL" id="CAB4188921.1"/>
    </source>
</evidence>
<dbReference type="EMBL" id="LR797131">
    <property type="protein sequence ID" value="CAB4188921.1"/>
    <property type="molecule type" value="Genomic_DNA"/>
</dbReference>
<evidence type="ECO:0000313" key="6">
    <source>
        <dbReference type="EMBL" id="CAB4185663.1"/>
    </source>
</evidence>
<keyword evidence="1" id="KW-1133">Transmembrane helix</keyword>